<organism evidence="2 3">
    <name type="scientific">Mangrovihabitans endophyticus</name>
    <dbReference type="NCBI Taxonomy" id="1751298"/>
    <lineage>
        <taxon>Bacteria</taxon>
        <taxon>Bacillati</taxon>
        <taxon>Actinomycetota</taxon>
        <taxon>Actinomycetes</taxon>
        <taxon>Micromonosporales</taxon>
        <taxon>Micromonosporaceae</taxon>
        <taxon>Mangrovihabitans</taxon>
    </lineage>
</organism>
<sequence length="325" mass="35068">MLSPPDDLDPDVLTGALTREWGLAVASLAYREAGFGSHHWVVTDPASTGWFVTVDDLPAKRRDAAEGLDRAFARLGGALDAARRLREAGAAFVVAPLPTAGDEPVIRLGQRYAVAVYPLVEGVGFGFGFDAYADEAHRRGALEMVIGVHAAPPPVRDRALADDFAVPHHDALEAALSGDAASDCGPYAVRAAELITGHAEPIRALMRRHDELAAGADPRRAVLTHGEPHAGNTMRTDAGWRLVDWDTALVAPPERDLWLIGGDLSAYTAATGVEVMPEMLEMYRLRWRLADLAVDVDRFRRPHPGDRNDDESFRVLSGVVAGIRP</sequence>
<name>A0A8J3C583_9ACTN</name>
<accession>A0A8J3C583</accession>
<dbReference type="EMBL" id="BMMX01000031">
    <property type="protein sequence ID" value="GGL09123.1"/>
    <property type="molecule type" value="Genomic_DNA"/>
</dbReference>
<dbReference type="RefSeq" id="WP_189081721.1">
    <property type="nucleotide sequence ID" value="NZ_BMMX01000031.1"/>
</dbReference>
<reference evidence="2" key="2">
    <citation type="submission" date="2020-09" db="EMBL/GenBank/DDBJ databases">
        <authorList>
            <person name="Sun Q."/>
            <person name="Zhou Y."/>
        </authorList>
    </citation>
    <scope>NUCLEOTIDE SEQUENCE</scope>
    <source>
        <strain evidence="2">CGMCC 4.7299</strain>
    </source>
</reference>
<comment type="caution">
    <text evidence="2">The sequence shown here is derived from an EMBL/GenBank/DDBJ whole genome shotgun (WGS) entry which is preliminary data.</text>
</comment>
<feature type="domain" description="Aminoglycoside phosphotransferase" evidence="1">
    <location>
        <begin position="67"/>
        <end position="283"/>
    </location>
</feature>
<dbReference type="InterPro" id="IPR002575">
    <property type="entry name" value="Aminoglycoside_PTrfase"/>
</dbReference>
<reference evidence="2" key="1">
    <citation type="journal article" date="2014" name="Int. J. Syst. Evol. Microbiol.">
        <title>Complete genome sequence of Corynebacterium casei LMG S-19264T (=DSM 44701T), isolated from a smear-ripened cheese.</title>
        <authorList>
            <consortium name="US DOE Joint Genome Institute (JGI-PGF)"/>
            <person name="Walter F."/>
            <person name="Albersmeier A."/>
            <person name="Kalinowski J."/>
            <person name="Ruckert C."/>
        </authorList>
    </citation>
    <scope>NUCLEOTIDE SEQUENCE</scope>
    <source>
        <strain evidence="2">CGMCC 4.7299</strain>
    </source>
</reference>
<keyword evidence="3" id="KW-1185">Reference proteome</keyword>
<gene>
    <name evidence="2" type="ORF">GCM10012284_49710</name>
</gene>
<dbReference type="Proteomes" id="UP000656042">
    <property type="component" value="Unassembled WGS sequence"/>
</dbReference>
<evidence type="ECO:0000313" key="2">
    <source>
        <dbReference type="EMBL" id="GGL09123.1"/>
    </source>
</evidence>
<dbReference type="SUPFAM" id="SSF56112">
    <property type="entry name" value="Protein kinase-like (PK-like)"/>
    <property type="match status" value="1"/>
</dbReference>
<evidence type="ECO:0000313" key="3">
    <source>
        <dbReference type="Proteomes" id="UP000656042"/>
    </source>
</evidence>
<dbReference type="Gene3D" id="1.10.510.10">
    <property type="entry name" value="Transferase(Phosphotransferase) domain 1"/>
    <property type="match status" value="1"/>
</dbReference>
<dbReference type="Gene3D" id="1.20.58.840">
    <property type="match status" value="1"/>
</dbReference>
<evidence type="ECO:0000259" key="1">
    <source>
        <dbReference type="Pfam" id="PF01636"/>
    </source>
</evidence>
<dbReference type="Pfam" id="PF01636">
    <property type="entry name" value="APH"/>
    <property type="match status" value="1"/>
</dbReference>
<protein>
    <recommendedName>
        <fullName evidence="1">Aminoglycoside phosphotransferase domain-containing protein</fullName>
    </recommendedName>
</protein>
<dbReference type="AlphaFoldDB" id="A0A8J3C583"/>
<dbReference type="InterPro" id="IPR011009">
    <property type="entry name" value="Kinase-like_dom_sf"/>
</dbReference>
<proteinExistence type="predicted"/>
<dbReference type="Gene3D" id="3.30.200.20">
    <property type="entry name" value="Phosphorylase Kinase, domain 1"/>
    <property type="match status" value="1"/>
</dbReference>